<sequence>MSSFLGISLQVNENRTAKTDGPMTFGYGIDATDPTRKNHELNEVDFDWRHSLRRAVSDAANPMDCSFRLPGQLAASTPAGSLTPNPIQSQRVFKLDRKKIRERGQLTLDTDWPELAIVCRC</sequence>
<proteinExistence type="predicted"/>
<dbReference type="Proteomes" id="UP000251558">
    <property type="component" value="Unassembled WGS sequence"/>
</dbReference>
<gene>
    <name evidence="1" type="ORF">DPM33_20505</name>
</gene>
<reference evidence="2" key="1">
    <citation type="submission" date="2018-06" db="EMBL/GenBank/DDBJ databases">
        <authorList>
            <person name="Helene L.C."/>
            <person name="Dall'Agnol R."/>
            <person name="Delamuta J.R."/>
            <person name="Hungria M."/>
        </authorList>
    </citation>
    <scope>NUCLEOTIDE SEQUENCE [LARGE SCALE GENOMIC DNA]</scope>
    <source>
        <strain evidence="2">AC99b</strain>
    </source>
</reference>
<name>A0A330HQ32_9HYPH</name>
<comment type="caution">
    <text evidence="1">The sequence shown here is derived from an EMBL/GenBank/DDBJ whole genome shotgun (WGS) entry which is preliminary data.</text>
</comment>
<reference evidence="1 2" key="2">
    <citation type="submission" date="2018-07" db="EMBL/GenBank/DDBJ databases">
        <title>Diversity of Mesorhizobium strains in Brazil.</title>
        <authorList>
            <person name="Helene L.C.F."/>
            <person name="Dall'Agnol R."/>
            <person name="Delamuta J.R.M."/>
            <person name="Hungria M."/>
        </authorList>
    </citation>
    <scope>NUCLEOTIDE SEQUENCE [LARGE SCALE GENOMIC DNA]</scope>
    <source>
        <strain evidence="1 2">AC99b</strain>
    </source>
</reference>
<dbReference type="AlphaFoldDB" id="A0A330HQ32"/>
<evidence type="ECO:0000313" key="1">
    <source>
        <dbReference type="EMBL" id="RAZ88824.1"/>
    </source>
</evidence>
<keyword evidence="2" id="KW-1185">Reference proteome</keyword>
<protein>
    <submittedName>
        <fullName evidence="1">Uncharacterized protein</fullName>
    </submittedName>
</protein>
<evidence type="ECO:0000313" key="2">
    <source>
        <dbReference type="Proteomes" id="UP000251558"/>
    </source>
</evidence>
<dbReference type="EMBL" id="QMBP01000010">
    <property type="protein sequence ID" value="RAZ88824.1"/>
    <property type="molecule type" value="Genomic_DNA"/>
</dbReference>
<accession>A0A330HQ32</accession>
<organism evidence="1 2">
    <name type="scientific">Mesorhizobium hawassense</name>
    <dbReference type="NCBI Taxonomy" id="1209954"/>
    <lineage>
        <taxon>Bacteria</taxon>
        <taxon>Pseudomonadati</taxon>
        <taxon>Pseudomonadota</taxon>
        <taxon>Alphaproteobacteria</taxon>
        <taxon>Hyphomicrobiales</taxon>
        <taxon>Phyllobacteriaceae</taxon>
        <taxon>Mesorhizobium</taxon>
    </lineage>
</organism>